<gene>
    <name evidence="3" type="ORF">GXY80_04380</name>
</gene>
<keyword evidence="1" id="KW-0802">TPR repeat</keyword>
<evidence type="ECO:0000256" key="1">
    <source>
        <dbReference type="PROSITE-ProRule" id="PRU00339"/>
    </source>
</evidence>
<dbReference type="Pfam" id="PF13424">
    <property type="entry name" value="TPR_12"/>
    <property type="match status" value="1"/>
</dbReference>
<dbReference type="Gene3D" id="1.25.40.10">
    <property type="entry name" value="Tetratricopeptide repeat domain"/>
    <property type="match status" value="4"/>
</dbReference>
<evidence type="ECO:0000313" key="3">
    <source>
        <dbReference type="EMBL" id="NLW34705.1"/>
    </source>
</evidence>
<protein>
    <submittedName>
        <fullName evidence="3">Tetratricopeptide repeat protein</fullName>
    </submittedName>
</protein>
<feature type="region of interest" description="Disordered" evidence="2">
    <location>
        <begin position="924"/>
        <end position="943"/>
    </location>
</feature>
<evidence type="ECO:0000256" key="2">
    <source>
        <dbReference type="SAM" id="MobiDB-lite"/>
    </source>
</evidence>
<dbReference type="PANTHER" id="PTHR12558:SF13">
    <property type="entry name" value="CELL DIVISION CYCLE PROTEIN 27 HOMOLOG"/>
    <property type="match status" value="1"/>
</dbReference>
<comment type="caution">
    <text evidence="3">The sequence shown here is derived from an EMBL/GenBank/DDBJ whole genome shotgun (WGS) entry which is preliminary data.</text>
</comment>
<dbReference type="AlphaFoldDB" id="A0A971M2M0"/>
<dbReference type="SUPFAM" id="SSF48452">
    <property type="entry name" value="TPR-like"/>
    <property type="match status" value="4"/>
</dbReference>
<organism evidence="3 4">
    <name type="scientific">Syntrophorhabdus aromaticivorans</name>
    <dbReference type="NCBI Taxonomy" id="328301"/>
    <lineage>
        <taxon>Bacteria</taxon>
        <taxon>Pseudomonadati</taxon>
        <taxon>Thermodesulfobacteriota</taxon>
        <taxon>Syntrophorhabdia</taxon>
        <taxon>Syntrophorhabdales</taxon>
        <taxon>Syntrophorhabdaceae</taxon>
        <taxon>Syntrophorhabdus</taxon>
    </lineage>
</organism>
<accession>A0A971M2M0</accession>
<dbReference type="EMBL" id="JAAYEE010000074">
    <property type="protein sequence ID" value="NLW34705.1"/>
    <property type="molecule type" value="Genomic_DNA"/>
</dbReference>
<feature type="region of interest" description="Disordered" evidence="2">
    <location>
        <begin position="357"/>
        <end position="379"/>
    </location>
</feature>
<dbReference type="Pfam" id="PF13181">
    <property type="entry name" value="TPR_8"/>
    <property type="match status" value="2"/>
</dbReference>
<dbReference type="InterPro" id="IPR011990">
    <property type="entry name" value="TPR-like_helical_dom_sf"/>
</dbReference>
<reference evidence="3" key="2">
    <citation type="submission" date="2020-01" db="EMBL/GenBank/DDBJ databases">
        <authorList>
            <person name="Campanaro S."/>
        </authorList>
    </citation>
    <scope>NUCLEOTIDE SEQUENCE</scope>
    <source>
        <strain evidence="3">AS06rmzACSIP_7</strain>
    </source>
</reference>
<reference evidence="3" key="1">
    <citation type="journal article" date="2020" name="Biotechnol. Biofuels">
        <title>New insights from the biogas microbiome by comprehensive genome-resolved metagenomics of nearly 1600 species originating from multiple anaerobic digesters.</title>
        <authorList>
            <person name="Campanaro S."/>
            <person name="Treu L."/>
            <person name="Rodriguez-R L.M."/>
            <person name="Kovalovszki A."/>
            <person name="Ziels R.M."/>
            <person name="Maus I."/>
            <person name="Zhu X."/>
            <person name="Kougias P.G."/>
            <person name="Basile A."/>
            <person name="Luo G."/>
            <person name="Schluter A."/>
            <person name="Konstantinidis K.T."/>
            <person name="Angelidaki I."/>
        </authorList>
    </citation>
    <scope>NUCLEOTIDE SEQUENCE</scope>
    <source>
        <strain evidence="3">AS06rmzACSIP_7</strain>
    </source>
</reference>
<feature type="repeat" description="TPR" evidence="1">
    <location>
        <begin position="669"/>
        <end position="702"/>
    </location>
</feature>
<dbReference type="Pfam" id="PF13432">
    <property type="entry name" value="TPR_16"/>
    <property type="match status" value="1"/>
</dbReference>
<dbReference type="SMART" id="SM00028">
    <property type="entry name" value="TPR"/>
    <property type="match status" value="14"/>
</dbReference>
<dbReference type="PROSITE" id="PS50005">
    <property type="entry name" value="TPR"/>
    <property type="match status" value="1"/>
</dbReference>
<dbReference type="Proteomes" id="UP000777265">
    <property type="component" value="Unassembled WGS sequence"/>
</dbReference>
<name>A0A971M2M0_9BACT</name>
<dbReference type="InterPro" id="IPR019734">
    <property type="entry name" value="TPR_rpt"/>
</dbReference>
<sequence>MATDKLISKLGELGEQELLIEVTVRYLFSLPPELADAAFRGAILRWFTPEVLQGVSGAGTVSGIEGLGSDRKASPDELCDQLRKLRFAEEYPGRGYSFHDMTRELVLSYLWGKERDFYRKVSAQAAGYFGGLLNAQIERSELGEIDPGEIDWDLGVERAYHSIVADEQEAIEAVGSFLDFLLQERKLGTYHAVMQALSEHAEAGRMLPDSQGRLKLWRLQEAIANYNITGLETMTSEILQAPDAGAPGWLKAEATYQLASGLCLASRYDEAEDHLKQNLDQYKDLKDPDGWLRAVIELGALEFYRENYDPATDYFADALDFHVQQLRVPESERPESEEDRPLLVFDPAAWHRRELYPGDEGQDQKEGLPHAASEKEAAKEETPQSVILYFIEFDTAKMGIDITGQSEDEALQYEWPVYFDDTLAKLWLNFGYLQRAKDLYDSAAACARLAGQMYVDLENLTGAQAAVQLLRALGANLGDLETVKAMGEFEHRLFDEAIARRDQTAVLSGLISQAASQFDTDKYEEAGVNYEKAYSLAESLNLASEKAACLDGLARLNWIRGEYDQALERFRTAGELYEQVQNREGWAGSLLSLGDLHLAGNQLDRAEECFLQALDRYNQIGTFSGRVESLLGLSVVAKSKGEYDRSFAYLDQALELSRSRKDTRLFSQATVLSRIAQLHLSLGHVDQALDAFDQALGIADRISNKQLTSTILLDHAQLLSDMAEYEPAVQKYGQVIDLDLNNSQAYAGKAWALENIGKQRAAEAKEAYEKASELQPDDWWLRKGMANALRLSGDKQAATAKYKRVVEQIEQKGVQPADRSMLAWCCYQLGEYEKAENIYRQVVASNPNPISDCFDLGLVLLCREQYPEALKAYEHAAALLQQRYPALLRLGLIYVAIDDLQEAVEANRSLSGVEEYNQIKGLLDKQQRRARSNPDGKPGGDQV</sequence>
<proteinExistence type="predicted"/>
<dbReference type="PANTHER" id="PTHR12558">
    <property type="entry name" value="CELL DIVISION CYCLE 16,23,27"/>
    <property type="match status" value="1"/>
</dbReference>
<evidence type="ECO:0000313" key="4">
    <source>
        <dbReference type="Proteomes" id="UP000777265"/>
    </source>
</evidence>